<dbReference type="AlphaFoldDB" id="I3E4A8"/>
<dbReference type="EMBL" id="AFEU01000001">
    <property type="protein sequence ID" value="EIJ81329.1"/>
    <property type="molecule type" value="Genomic_DNA"/>
</dbReference>
<gene>
    <name evidence="1" type="ORF">PB1_00245</name>
</gene>
<reference evidence="1 2" key="1">
    <citation type="journal article" date="2012" name="Appl. Environ. Microbiol.">
        <title>Genome Sequence of Thermotolerant Bacillus methanolicus: Features and Regulation Related to Methylotrophy and Production of L-Lysine and L-Glutamate from Methanol.</title>
        <authorList>
            <person name="Heggeset T.M."/>
            <person name="Krog A."/>
            <person name="Balzer S."/>
            <person name="Wentzel A."/>
            <person name="Ellingsen T.E."/>
            <person name="Brautaset T."/>
        </authorList>
    </citation>
    <scope>NUCLEOTIDE SEQUENCE [LARGE SCALE GENOMIC DNA]</scope>
    <source>
        <strain evidence="1 2">PB1</strain>
    </source>
</reference>
<organism evidence="1 2">
    <name type="scientific">Bacillus methanolicus PB1</name>
    <dbReference type="NCBI Taxonomy" id="997296"/>
    <lineage>
        <taxon>Bacteria</taxon>
        <taxon>Bacillati</taxon>
        <taxon>Bacillota</taxon>
        <taxon>Bacilli</taxon>
        <taxon>Bacillales</taxon>
        <taxon>Bacillaceae</taxon>
        <taxon>Bacillus</taxon>
    </lineage>
</organism>
<accession>I3E4A8</accession>
<sequence length="47" mass="5463">MIIYSLAVKKVLPNGERELTDEFQRFVYIMDLNMNSAIRQVGMKKAT</sequence>
<comment type="caution">
    <text evidence="1">The sequence shown here is derived from an EMBL/GenBank/DDBJ whole genome shotgun (WGS) entry which is preliminary data.</text>
</comment>
<name>I3E4A8_BACMT</name>
<keyword evidence="2" id="KW-1185">Reference proteome</keyword>
<evidence type="ECO:0000313" key="2">
    <source>
        <dbReference type="Proteomes" id="UP000010523"/>
    </source>
</evidence>
<dbReference type="PATRIC" id="fig|997296.3.peg.83"/>
<proteinExistence type="predicted"/>
<dbReference type="Proteomes" id="UP000010523">
    <property type="component" value="Unassembled WGS sequence"/>
</dbReference>
<evidence type="ECO:0000313" key="1">
    <source>
        <dbReference type="EMBL" id="EIJ81329.1"/>
    </source>
</evidence>
<protein>
    <submittedName>
        <fullName evidence="1">Uncharacterized protein</fullName>
    </submittedName>
</protein>